<evidence type="ECO:0000256" key="5">
    <source>
        <dbReference type="ARBA" id="ARBA00023319"/>
    </source>
</evidence>
<gene>
    <name evidence="8" type="ORF">KUTeg_010631</name>
</gene>
<feature type="chain" id="PRO_5046811417" description="Ig-like domain-containing protein" evidence="6">
    <location>
        <begin position="23"/>
        <end position="281"/>
    </location>
</feature>
<comment type="subcellular location">
    <subcellularLocation>
        <location evidence="1">Membrane</location>
        <topology evidence="1">Single-pass type I membrane protein</topology>
    </subcellularLocation>
</comment>
<feature type="domain" description="Ig-like" evidence="7">
    <location>
        <begin position="137"/>
        <end position="230"/>
    </location>
</feature>
<protein>
    <recommendedName>
        <fullName evidence="7">Ig-like domain-containing protein</fullName>
    </recommendedName>
</protein>
<keyword evidence="3" id="KW-1015">Disulfide bond</keyword>
<evidence type="ECO:0000313" key="8">
    <source>
        <dbReference type="EMBL" id="KAJ8311818.1"/>
    </source>
</evidence>
<keyword evidence="5" id="KW-0393">Immunoglobulin domain</keyword>
<evidence type="ECO:0000256" key="4">
    <source>
        <dbReference type="ARBA" id="ARBA00023180"/>
    </source>
</evidence>
<dbReference type="InterPro" id="IPR007110">
    <property type="entry name" value="Ig-like_dom"/>
</dbReference>
<dbReference type="Proteomes" id="UP001217089">
    <property type="component" value="Unassembled WGS sequence"/>
</dbReference>
<dbReference type="SUPFAM" id="SSF48726">
    <property type="entry name" value="Immunoglobulin"/>
    <property type="match status" value="2"/>
</dbReference>
<dbReference type="EMBL" id="JARBDR010000486">
    <property type="protein sequence ID" value="KAJ8311818.1"/>
    <property type="molecule type" value="Genomic_DNA"/>
</dbReference>
<feature type="signal peptide" evidence="6">
    <location>
        <begin position="1"/>
        <end position="22"/>
    </location>
</feature>
<dbReference type="Gene3D" id="2.60.40.10">
    <property type="entry name" value="Immunoglobulins"/>
    <property type="match status" value="2"/>
</dbReference>
<dbReference type="PANTHER" id="PTHR11640:SF31">
    <property type="entry name" value="IRREGULAR CHIASM C-ROUGHEST PROTEIN-RELATED"/>
    <property type="match status" value="1"/>
</dbReference>
<evidence type="ECO:0000256" key="2">
    <source>
        <dbReference type="ARBA" id="ARBA00023136"/>
    </source>
</evidence>
<name>A0ABQ9F862_TEGGR</name>
<proteinExistence type="predicted"/>
<dbReference type="InterPro" id="IPR051275">
    <property type="entry name" value="Cell_adhesion_signaling"/>
</dbReference>
<dbReference type="PROSITE" id="PS50835">
    <property type="entry name" value="IG_LIKE"/>
    <property type="match status" value="2"/>
</dbReference>
<dbReference type="InterPro" id="IPR013783">
    <property type="entry name" value="Ig-like_fold"/>
</dbReference>
<evidence type="ECO:0000256" key="3">
    <source>
        <dbReference type="ARBA" id="ARBA00023157"/>
    </source>
</evidence>
<dbReference type="PANTHER" id="PTHR11640">
    <property type="entry name" value="NEPHRIN"/>
    <property type="match status" value="1"/>
</dbReference>
<organism evidence="8 9">
    <name type="scientific">Tegillarca granosa</name>
    <name type="common">Malaysian cockle</name>
    <name type="synonym">Anadara granosa</name>
    <dbReference type="NCBI Taxonomy" id="220873"/>
    <lineage>
        <taxon>Eukaryota</taxon>
        <taxon>Metazoa</taxon>
        <taxon>Spiralia</taxon>
        <taxon>Lophotrochozoa</taxon>
        <taxon>Mollusca</taxon>
        <taxon>Bivalvia</taxon>
        <taxon>Autobranchia</taxon>
        <taxon>Pteriomorphia</taxon>
        <taxon>Arcoida</taxon>
        <taxon>Arcoidea</taxon>
        <taxon>Arcidae</taxon>
        <taxon>Tegillarca</taxon>
    </lineage>
</organism>
<accession>A0ABQ9F862</accession>
<keyword evidence="2" id="KW-0472">Membrane</keyword>
<reference evidence="8 9" key="1">
    <citation type="submission" date="2022-12" db="EMBL/GenBank/DDBJ databases">
        <title>Chromosome-level genome of Tegillarca granosa.</title>
        <authorList>
            <person name="Kim J."/>
        </authorList>
    </citation>
    <scope>NUCLEOTIDE SEQUENCE [LARGE SCALE GENOMIC DNA]</scope>
    <source>
        <strain evidence="8">Teg-2019</strain>
        <tissue evidence="8">Adductor muscle</tissue>
    </source>
</reference>
<sequence>MDTHCLYKLCTVIIIVLYSVKAQYSLTPSSSYAVKNREFHLTCNIGPSSTVPSFAINWRRNGQNVALVQSSNCQTYVGAGEDLYQRYTYNCTSNRSYSLYISATKINSEDGSVWRCGDNDINLGSSSDYTMNVNDPPTTDPVISGYSGTTTFLGSTVTLTCTWDGGSPLATLTWTCKGINVQGINTNTQTSAIRRYTVTIDTSYNGQSCTCTASHQLWSDNKVVQSQPFMVHYPPTTNPVVSGYDGTFRYQDDIVTTDMYCIRWVTSGYFILDFVMDNNIL</sequence>
<keyword evidence="6" id="KW-0732">Signal</keyword>
<comment type="caution">
    <text evidence="8">The sequence shown here is derived from an EMBL/GenBank/DDBJ whole genome shotgun (WGS) entry which is preliminary data.</text>
</comment>
<evidence type="ECO:0000313" key="9">
    <source>
        <dbReference type="Proteomes" id="UP001217089"/>
    </source>
</evidence>
<evidence type="ECO:0000256" key="6">
    <source>
        <dbReference type="SAM" id="SignalP"/>
    </source>
</evidence>
<evidence type="ECO:0000259" key="7">
    <source>
        <dbReference type="PROSITE" id="PS50835"/>
    </source>
</evidence>
<keyword evidence="4" id="KW-0325">Glycoprotein</keyword>
<feature type="domain" description="Ig-like" evidence="7">
    <location>
        <begin position="22"/>
        <end position="132"/>
    </location>
</feature>
<evidence type="ECO:0000256" key="1">
    <source>
        <dbReference type="ARBA" id="ARBA00004479"/>
    </source>
</evidence>
<dbReference type="InterPro" id="IPR036179">
    <property type="entry name" value="Ig-like_dom_sf"/>
</dbReference>
<keyword evidence="9" id="KW-1185">Reference proteome</keyword>